<dbReference type="Gene3D" id="3.40.30.10">
    <property type="entry name" value="Glutaredoxin"/>
    <property type="match status" value="1"/>
</dbReference>
<dbReference type="GO" id="GO:0015035">
    <property type="term" value="F:protein-disulfide reductase activity"/>
    <property type="evidence" value="ECO:0007669"/>
    <property type="project" value="TreeGrafter"/>
</dbReference>
<reference evidence="6 7" key="1">
    <citation type="submission" date="2012-11" db="EMBL/GenBank/DDBJ databases">
        <title>The complete genome sequence of Corynebacterium maris Coryn-1 (=DSM 45190).</title>
        <authorList>
            <person name="Schaffert L."/>
            <person name="Albersmeier A."/>
            <person name="Kalinowski J."/>
            <person name="Ruckert C."/>
        </authorList>
    </citation>
    <scope>NUCLEOTIDE SEQUENCE [LARGE SCALE GENOMIC DNA]</scope>
    <source>
        <strain evidence="7">Coryn-1</strain>
    </source>
</reference>
<feature type="domain" description="Thioredoxin" evidence="5">
    <location>
        <begin position="51"/>
        <end position="151"/>
    </location>
</feature>
<evidence type="ECO:0000256" key="2">
    <source>
        <dbReference type="ARBA" id="ARBA00008987"/>
    </source>
</evidence>
<dbReference type="Pfam" id="PF14561">
    <property type="entry name" value="TPR_20"/>
    <property type="match status" value="1"/>
</dbReference>
<dbReference type="KEGG" id="cmd:B841_05805"/>
<evidence type="ECO:0000256" key="3">
    <source>
        <dbReference type="ARBA" id="ARBA00023284"/>
    </source>
</evidence>
<evidence type="ECO:0000256" key="4">
    <source>
        <dbReference type="SAM" id="MobiDB-lite"/>
    </source>
</evidence>
<comment type="similarity">
    <text evidence="2">Belongs to the thioredoxin family.</text>
</comment>
<dbReference type="SUPFAM" id="SSF52833">
    <property type="entry name" value="Thioredoxin-like"/>
    <property type="match status" value="1"/>
</dbReference>
<gene>
    <name evidence="6" type="ORF">B841_05805</name>
</gene>
<keyword evidence="7" id="KW-1185">Reference proteome</keyword>
<dbReference type="Proteomes" id="UP000015388">
    <property type="component" value="Chromosome"/>
</dbReference>
<dbReference type="PANTHER" id="PTHR45663:SF11">
    <property type="entry name" value="GEO12009P1"/>
    <property type="match status" value="1"/>
</dbReference>
<dbReference type="Gene3D" id="1.25.40.10">
    <property type="entry name" value="Tetratricopeptide repeat domain"/>
    <property type="match status" value="1"/>
</dbReference>
<organism evidence="6 7">
    <name type="scientific">Corynebacterium maris DSM 45190</name>
    <dbReference type="NCBI Taxonomy" id="1224163"/>
    <lineage>
        <taxon>Bacteria</taxon>
        <taxon>Bacillati</taxon>
        <taxon>Actinomycetota</taxon>
        <taxon>Actinomycetes</taxon>
        <taxon>Mycobacteriales</taxon>
        <taxon>Corynebacteriaceae</taxon>
        <taxon>Corynebacterium</taxon>
    </lineage>
</organism>
<dbReference type="EMBL" id="CP003924">
    <property type="protein sequence ID" value="AGS34634.1"/>
    <property type="molecule type" value="Genomic_DNA"/>
</dbReference>
<protein>
    <recommendedName>
        <fullName evidence="5">Thioredoxin domain-containing protein</fullName>
    </recommendedName>
</protein>
<dbReference type="OrthoDB" id="5181746at2"/>
<dbReference type="AlphaFoldDB" id="S5STZ8"/>
<comment type="function">
    <text evidence="1">Participates in various redox reactions through the reversible oxidation of its active center dithiol to a disulfide and catalyzes dithiol-disulfide exchange reactions.</text>
</comment>
<evidence type="ECO:0000313" key="7">
    <source>
        <dbReference type="Proteomes" id="UP000015388"/>
    </source>
</evidence>
<dbReference type="HOGENOM" id="CLU_046120_0_1_11"/>
<dbReference type="GO" id="GO:0005737">
    <property type="term" value="C:cytoplasm"/>
    <property type="evidence" value="ECO:0007669"/>
    <property type="project" value="TreeGrafter"/>
</dbReference>
<dbReference type="InterPro" id="IPR036249">
    <property type="entry name" value="Thioredoxin-like_sf"/>
</dbReference>
<dbReference type="InterPro" id="IPR011990">
    <property type="entry name" value="TPR-like_helical_dom_sf"/>
</dbReference>
<evidence type="ECO:0000313" key="6">
    <source>
        <dbReference type="EMBL" id="AGS34634.1"/>
    </source>
</evidence>
<dbReference type="SUPFAM" id="SSF48452">
    <property type="entry name" value="TPR-like"/>
    <property type="match status" value="1"/>
</dbReference>
<name>S5STZ8_9CORY</name>
<feature type="region of interest" description="Disordered" evidence="4">
    <location>
        <begin position="164"/>
        <end position="184"/>
    </location>
</feature>
<evidence type="ECO:0000259" key="5">
    <source>
        <dbReference type="Pfam" id="PF00085"/>
    </source>
</evidence>
<accession>S5STZ8</accession>
<dbReference type="STRING" id="1224163.B841_05805"/>
<dbReference type="eggNOG" id="COG3118">
    <property type="taxonomic scope" value="Bacteria"/>
</dbReference>
<evidence type="ECO:0000256" key="1">
    <source>
        <dbReference type="ARBA" id="ARBA00003318"/>
    </source>
</evidence>
<dbReference type="RefSeq" id="WP_020934567.1">
    <property type="nucleotide sequence ID" value="NC_021915.1"/>
</dbReference>
<dbReference type="Pfam" id="PF00085">
    <property type="entry name" value="Thioredoxin"/>
    <property type="match status" value="1"/>
</dbReference>
<proteinExistence type="inferred from homology"/>
<dbReference type="PATRIC" id="fig|1224163.3.peg.1164"/>
<dbReference type="InterPro" id="IPR013766">
    <property type="entry name" value="Thioredoxin_domain"/>
</dbReference>
<dbReference type="PANTHER" id="PTHR45663">
    <property type="entry name" value="GEO12009P1"/>
    <property type="match status" value="1"/>
</dbReference>
<dbReference type="CDD" id="cd02956">
    <property type="entry name" value="ybbN"/>
    <property type="match status" value="1"/>
</dbReference>
<dbReference type="GO" id="GO:0006950">
    <property type="term" value="P:response to stress"/>
    <property type="evidence" value="ECO:0007669"/>
    <property type="project" value="UniProtKB-ARBA"/>
</dbReference>
<sequence length="321" mass="33881">MTDPNRFAGGVVDLGEVKARAEARAQRQAAAGPGGADTESAGAEAVAAFFTVTEENFETEVLRRSIQVPVIVLVGSGRSDVSEELKADLRELAEAGGLQFLVGYVDADATPQIAQALGVRNLPTVLAIGAGRPLANFEGGQPRESLRQWVDAVIEAVGGQLQGLPPGTVQAGAEAAEQDAEPAEDPRLTQATEALNAGDFDAAIAVYDEMLAENPADAEIKQARGTVELLKRLDPANRSTDALQDAEDDPDNVDKQLAGADAEVVAGAPEQAFERLLATMKRTTGDDKARVKDRLLELFALFEPADPRVREARTKLASALF</sequence>
<keyword evidence="3" id="KW-0676">Redox-active center</keyword>